<gene>
    <name evidence="1" type="ORF">BLA29_006691</name>
</gene>
<evidence type="ECO:0000313" key="2">
    <source>
        <dbReference type="Proteomes" id="UP000194236"/>
    </source>
</evidence>
<comment type="caution">
    <text evidence="1">The sequence shown here is derived from an EMBL/GenBank/DDBJ whole genome shotgun (WGS) entry which is preliminary data.</text>
</comment>
<protein>
    <submittedName>
        <fullName evidence="1">Uncharacterized protein</fullName>
    </submittedName>
</protein>
<proteinExistence type="predicted"/>
<keyword evidence="2" id="KW-1185">Reference proteome</keyword>
<name>A0A1Y3B471_EURMA</name>
<sequence>MTFLSSLNNGDARYAAAINNVLTTISTGIMSALQLTSNMIERAIPRAVIMAAPAQPDTESHQPGIGSANELQTIEGRQIITGSDPYRSCIIHSAIDFDSVYGLGRPSNA</sequence>
<accession>A0A1Y3B471</accession>
<dbReference type="AlphaFoldDB" id="A0A1Y3B471"/>
<organism evidence="1 2">
    <name type="scientific">Euroglyphus maynei</name>
    <name type="common">Mayne's house dust mite</name>
    <dbReference type="NCBI Taxonomy" id="6958"/>
    <lineage>
        <taxon>Eukaryota</taxon>
        <taxon>Metazoa</taxon>
        <taxon>Ecdysozoa</taxon>
        <taxon>Arthropoda</taxon>
        <taxon>Chelicerata</taxon>
        <taxon>Arachnida</taxon>
        <taxon>Acari</taxon>
        <taxon>Acariformes</taxon>
        <taxon>Sarcoptiformes</taxon>
        <taxon>Astigmata</taxon>
        <taxon>Psoroptidia</taxon>
        <taxon>Analgoidea</taxon>
        <taxon>Pyroglyphidae</taxon>
        <taxon>Pyroglyphinae</taxon>
        <taxon>Euroglyphus</taxon>
    </lineage>
</organism>
<dbReference type="Proteomes" id="UP000194236">
    <property type="component" value="Unassembled WGS sequence"/>
</dbReference>
<evidence type="ECO:0000313" key="1">
    <source>
        <dbReference type="EMBL" id="OTF74095.1"/>
    </source>
</evidence>
<reference evidence="1 2" key="1">
    <citation type="submission" date="2017-03" db="EMBL/GenBank/DDBJ databases">
        <title>Genome Survey of Euroglyphus maynei.</title>
        <authorList>
            <person name="Arlian L.G."/>
            <person name="Morgan M.S."/>
            <person name="Rider S.D."/>
        </authorList>
    </citation>
    <scope>NUCLEOTIDE SEQUENCE [LARGE SCALE GENOMIC DNA]</scope>
    <source>
        <strain evidence="1">Arlian Lab</strain>
        <tissue evidence="1">Whole body</tissue>
    </source>
</reference>
<dbReference type="EMBL" id="MUJZ01048720">
    <property type="protein sequence ID" value="OTF74095.1"/>
    <property type="molecule type" value="Genomic_DNA"/>
</dbReference>